<dbReference type="Gene3D" id="3.40.50.2000">
    <property type="entry name" value="Glycogen Phosphorylase B"/>
    <property type="match status" value="2"/>
</dbReference>
<dbReference type="GO" id="GO:0016020">
    <property type="term" value="C:membrane"/>
    <property type="evidence" value="ECO:0007669"/>
    <property type="project" value="GOC"/>
</dbReference>
<reference evidence="12" key="1">
    <citation type="journal article" date="2014" name="Sci. Data">
        <title>Genomes of diverse isolates of the marine cyanobacterium Prochlorococcus.</title>
        <authorList>
            <person name="Biller S."/>
            <person name="Berube P."/>
            <person name="Thompson J."/>
            <person name="Kelly L."/>
            <person name="Roggensack S."/>
            <person name="Awad L."/>
            <person name="Roache-Johnson K."/>
            <person name="Ding H."/>
            <person name="Giovannoni S.J."/>
            <person name="Moore L.R."/>
            <person name="Chisholm S.W."/>
        </authorList>
    </citation>
    <scope>NUCLEOTIDE SEQUENCE [LARGE SCALE GENOMIC DNA]</scope>
    <source>
        <strain evidence="12">PAC1</strain>
    </source>
</reference>
<evidence type="ECO:0000256" key="4">
    <source>
        <dbReference type="ARBA" id="ARBA00022516"/>
    </source>
</evidence>
<evidence type="ECO:0000256" key="3">
    <source>
        <dbReference type="ARBA" id="ARBA00020902"/>
    </source>
</evidence>
<dbReference type="Proteomes" id="UP000030392">
    <property type="component" value="Unassembled WGS sequence"/>
</dbReference>
<sequence>MKLLISTGEVSGDLQGSLLINALKTNAEKRKIELEIIALGGERMQEAGAKLISNTSSIGAIGFLEALPYVLPTLNAQSKIDNYLSSSPPDAVVLIDYMGPNIRLGLKVKKKFPNIPIIYYIAPQEWAWRLGDSGTTDLISFTDKILAIFEEEAKFYSNKGGNVKFVGHPMLDFYRNIPTREESFRRIGLTSDQKLLLIIPASRKQELKYILPTLLKAAKLLQEKDPSITVLIPSGSNEFNELLNNSLKEYALSGRIILSNEVDDLKPFLFSAAHLALAKSGTINMELALNSVPQIVGYKVSRVTAFFARYLLRFNVKYISPVNLLLNKMLIPEFIQEDFKADKIFNSALKILEDNSTKEDIKLGYERLKDKLGKPGVTDRASKDILDLLI</sequence>
<keyword evidence="7 11" id="KW-0808">Transferase</keyword>
<dbReference type="PANTHER" id="PTHR30372:SF4">
    <property type="entry name" value="LIPID-A-DISACCHARIDE SYNTHASE, MITOCHONDRIAL-RELATED"/>
    <property type="match status" value="1"/>
</dbReference>
<keyword evidence="4" id="KW-0444">Lipid biosynthesis</keyword>
<dbReference type="GO" id="GO:0008915">
    <property type="term" value="F:lipid-A-disaccharide synthase activity"/>
    <property type="evidence" value="ECO:0007669"/>
    <property type="project" value="UniProtKB-UniRule"/>
</dbReference>
<proteinExistence type="predicted"/>
<dbReference type="Pfam" id="PF02684">
    <property type="entry name" value="LpxB"/>
    <property type="match status" value="1"/>
</dbReference>
<dbReference type="EMBL" id="JNAX01000010">
    <property type="protein sequence ID" value="KGG20886.1"/>
    <property type="molecule type" value="Genomic_DNA"/>
</dbReference>
<dbReference type="PANTHER" id="PTHR30372">
    <property type="entry name" value="LIPID-A-DISACCHARIDE SYNTHASE"/>
    <property type="match status" value="1"/>
</dbReference>
<keyword evidence="5" id="KW-0441">Lipid A biosynthesis</keyword>
<dbReference type="GO" id="GO:0009245">
    <property type="term" value="P:lipid A biosynthetic process"/>
    <property type="evidence" value="ECO:0007669"/>
    <property type="project" value="UniProtKB-UniRule"/>
</dbReference>
<evidence type="ECO:0000313" key="11">
    <source>
        <dbReference type="EMBL" id="KGG20886.1"/>
    </source>
</evidence>
<evidence type="ECO:0000313" key="12">
    <source>
        <dbReference type="Proteomes" id="UP000030392"/>
    </source>
</evidence>
<evidence type="ECO:0000256" key="5">
    <source>
        <dbReference type="ARBA" id="ARBA00022556"/>
    </source>
</evidence>
<dbReference type="EC" id="2.4.1.182" evidence="2 10"/>
<dbReference type="AlphaFoldDB" id="A0A0A2C3F7"/>
<evidence type="ECO:0000256" key="8">
    <source>
        <dbReference type="ARBA" id="ARBA00023098"/>
    </source>
</evidence>
<comment type="catalytic activity">
    <reaction evidence="9">
        <text>a lipid X + a UDP-2-N,3-O-bis[(3R)-3-hydroxyacyl]-alpha-D-glucosamine = a lipid A disaccharide + UDP + H(+)</text>
        <dbReference type="Rhea" id="RHEA:67828"/>
        <dbReference type="ChEBI" id="CHEBI:15378"/>
        <dbReference type="ChEBI" id="CHEBI:58223"/>
        <dbReference type="ChEBI" id="CHEBI:137748"/>
        <dbReference type="ChEBI" id="CHEBI:176338"/>
        <dbReference type="ChEBI" id="CHEBI:176343"/>
        <dbReference type="EC" id="2.4.1.182"/>
    </reaction>
</comment>
<evidence type="ECO:0000256" key="2">
    <source>
        <dbReference type="ARBA" id="ARBA00012687"/>
    </source>
</evidence>
<evidence type="ECO:0000256" key="7">
    <source>
        <dbReference type="ARBA" id="ARBA00022679"/>
    </source>
</evidence>
<evidence type="ECO:0000256" key="1">
    <source>
        <dbReference type="ARBA" id="ARBA00002056"/>
    </source>
</evidence>
<name>A0A0A2C3F7_PROMR</name>
<evidence type="ECO:0000256" key="6">
    <source>
        <dbReference type="ARBA" id="ARBA00022676"/>
    </source>
</evidence>
<dbReference type="InterPro" id="IPR003835">
    <property type="entry name" value="Glyco_trans_19"/>
</dbReference>
<organism evidence="11 12">
    <name type="scientific">Prochlorococcus marinus str. PAC1</name>
    <dbReference type="NCBI Taxonomy" id="59924"/>
    <lineage>
        <taxon>Bacteria</taxon>
        <taxon>Bacillati</taxon>
        <taxon>Cyanobacteriota</taxon>
        <taxon>Cyanophyceae</taxon>
        <taxon>Synechococcales</taxon>
        <taxon>Prochlorococcaceae</taxon>
        <taxon>Prochlorococcus</taxon>
    </lineage>
</organism>
<protein>
    <recommendedName>
        <fullName evidence="3 10">Lipid-A-disaccharide synthase</fullName>
        <ecNumber evidence="2 10">2.4.1.182</ecNumber>
    </recommendedName>
</protein>
<accession>A0A0A2C3F7</accession>
<dbReference type="NCBIfam" id="TIGR00215">
    <property type="entry name" value="lpxB"/>
    <property type="match status" value="1"/>
</dbReference>
<dbReference type="RefSeq" id="WP_036905391.1">
    <property type="nucleotide sequence ID" value="NZ_CP138967.1"/>
</dbReference>
<keyword evidence="8" id="KW-0443">Lipid metabolism</keyword>
<dbReference type="SUPFAM" id="SSF53756">
    <property type="entry name" value="UDP-Glycosyltransferase/glycogen phosphorylase"/>
    <property type="match status" value="1"/>
</dbReference>
<evidence type="ECO:0000256" key="9">
    <source>
        <dbReference type="ARBA" id="ARBA00048975"/>
    </source>
</evidence>
<dbReference type="GO" id="GO:0005543">
    <property type="term" value="F:phospholipid binding"/>
    <property type="evidence" value="ECO:0007669"/>
    <property type="project" value="TreeGrafter"/>
</dbReference>
<comment type="caution">
    <text evidence="11">The sequence shown here is derived from an EMBL/GenBank/DDBJ whole genome shotgun (WGS) entry which is preliminary data.</text>
</comment>
<evidence type="ECO:0000256" key="10">
    <source>
        <dbReference type="NCBIfam" id="TIGR00215"/>
    </source>
</evidence>
<keyword evidence="6 11" id="KW-0328">Glycosyltransferase</keyword>
<gene>
    <name evidence="11" type="ORF">EV03_0823</name>
</gene>
<comment type="function">
    <text evidence="1">Condensation of UDP-2,3-diacylglucosamine and 2,3-diacylglucosamine-1-phosphate to form lipid A disaccharide, a precursor of lipid A, a phosphorylated glycolipid that anchors the lipopolysaccharide to the outer membrane of the cell.</text>
</comment>